<dbReference type="AlphaFoldDB" id="A0A163K5C4"/>
<evidence type="ECO:0000313" key="6">
    <source>
        <dbReference type="Proteomes" id="UP000078561"/>
    </source>
</evidence>
<name>A0A163K5C4_ABSGL</name>
<dbReference type="GO" id="GO:0005680">
    <property type="term" value="C:anaphase-promoting complex"/>
    <property type="evidence" value="ECO:0007669"/>
    <property type="project" value="TreeGrafter"/>
</dbReference>
<dbReference type="FunCoup" id="A0A163K5C4">
    <property type="interactions" value="1039"/>
</dbReference>
<gene>
    <name evidence="5" type="primary">ABSGL_14019.1 scaffold 14385</name>
</gene>
<feature type="compositionally biased region" description="Polar residues" evidence="4">
    <location>
        <begin position="462"/>
        <end position="473"/>
    </location>
</feature>
<evidence type="ECO:0008006" key="7">
    <source>
        <dbReference type="Google" id="ProtNLM"/>
    </source>
</evidence>
<dbReference type="PROSITE" id="PS50005">
    <property type="entry name" value="TPR"/>
    <property type="match status" value="2"/>
</dbReference>
<dbReference type="Proteomes" id="UP000078561">
    <property type="component" value="Unassembled WGS sequence"/>
</dbReference>
<dbReference type="Pfam" id="PF13181">
    <property type="entry name" value="TPR_8"/>
    <property type="match status" value="1"/>
</dbReference>
<accession>A0A163K5C4</accession>
<organism evidence="5">
    <name type="scientific">Absidia glauca</name>
    <name type="common">Pin mould</name>
    <dbReference type="NCBI Taxonomy" id="4829"/>
    <lineage>
        <taxon>Eukaryota</taxon>
        <taxon>Fungi</taxon>
        <taxon>Fungi incertae sedis</taxon>
        <taxon>Mucoromycota</taxon>
        <taxon>Mucoromycotina</taxon>
        <taxon>Mucoromycetes</taxon>
        <taxon>Mucorales</taxon>
        <taxon>Cunninghamellaceae</taxon>
        <taxon>Absidia</taxon>
    </lineage>
</organism>
<dbReference type="InterPro" id="IPR011990">
    <property type="entry name" value="TPR-like_helical_dom_sf"/>
</dbReference>
<reference evidence="5" key="1">
    <citation type="submission" date="2016-04" db="EMBL/GenBank/DDBJ databases">
        <authorList>
            <person name="Evans L.H."/>
            <person name="Alamgir A."/>
            <person name="Owens N."/>
            <person name="Weber N.D."/>
            <person name="Virtaneva K."/>
            <person name="Barbian K."/>
            <person name="Babar A."/>
            <person name="Rosenke K."/>
        </authorList>
    </citation>
    <scope>NUCLEOTIDE SEQUENCE [LARGE SCALE GENOMIC DNA]</scope>
    <source>
        <strain evidence="5">CBS 101.48</strain>
    </source>
</reference>
<dbReference type="PANTHER" id="PTHR12558:SF13">
    <property type="entry name" value="CELL DIVISION CYCLE PROTEIN 27 HOMOLOG"/>
    <property type="match status" value="1"/>
</dbReference>
<dbReference type="GO" id="GO:0051301">
    <property type="term" value="P:cell division"/>
    <property type="evidence" value="ECO:0007669"/>
    <property type="project" value="TreeGrafter"/>
</dbReference>
<dbReference type="GO" id="GO:0031145">
    <property type="term" value="P:anaphase-promoting complex-dependent catabolic process"/>
    <property type="evidence" value="ECO:0007669"/>
    <property type="project" value="TreeGrafter"/>
</dbReference>
<dbReference type="GO" id="GO:0016567">
    <property type="term" value="P:protein ubiquitination"/>
    <property type="evidence" value="ECO:0007669"/>
    <property type="project" value="TreeGrafter"/>
</dbReference>
<feature type="region of interest" description="Disordered" evidence="4">
    <location>
        <begin position="423"/>
        <end position="473"/>
    </location>
</feature>
<feature type="repeat" description="TPR" evidence="3">
    <location>
        <begin position="707"/>
        <end position="740"/>
    </location>
</feature>
<dbReference type="InParanoid" id="A0A163K5C4"/>
<keyword evidence="1 3" id="KW-0802">TPR repeat</keyword>
<feature type="repeat" description="TPR" evidence="3">
    <location>
        <begin position="571"/>
        <end position="604"/>
    </location>
</feature>
<feature type="region of interest" description="Disordered" evidence="4">
    <location>
        <begin position="231"/>
        <end position="253"/>
    </location>
</feature>
<evidence type="ECO:0000256" key="4">
    <source>
        <dbReference type="SAM" id="MobiDB-lite"/>
    </source>
</evidence>
<dbReference type="EMBL" id="LT554895">
    <property type="protein sequence ID" value="SAM08356.1"/>
    <property type="molecule type" value="Genomic_DNA"/>
</dbReference>
<comment type="similarity">
    <text evidence="2">Belongs to the APC3/CDC27 family.</text>
</comment>
<feature type="region of interest" description="Disordered" evidence="4">
    <location>
        <begin position="371"/>
        <end position="400"/>
    </location>
</feature>
<dbReference type="SUPFAM" id="SSF48452">
    <property type="entry name" value="TPR-like"/>
    <property type="match status" value="3"/>
</dbReference>
<dbReference type="InterPro" id="IPR019734">
    <property type="entry name" value="TPR_rpt"/>
</dbReference>
<protein>
    <recommendedName>
        <fullName evidence="7">Cdc23 domain-containing protein</fullName>
    </recommendedName>
</protein>
<dbReference type="GO" id="GO:0005737">
    <property type="term" value="C:cytoplasm"/>
    <property type="evidence" value="ECO:0007669"/>
    <property type="project" value="TreeGrafter"/>
</dbReference>
<dbReference type="GO" id="GO:0007091">
    <property type="term" value="P:metaphase/anaphase transition of mitotic cell cycle"/>
    <property type="evidence" value="ECO:0007669"/>
    <property type="project" value="TreeGrafter"/>
</dbReference>
<evidence type="ECO:0000256" key="3">
    <source>
        <dbReference type="PROSITE-ProRule" id="PRU00339"/>
    </source>
</evidence>
<evidence type="ECO:0000256" key="1">
    <source>
        <dbReference type="ARBA" id="ARBA00022803"/>
    </source>
</evidence>
<evidence type="ECO:0000256" key="2">
    <source>
        <dbReference type="ARBA" id="ARBA00038210"/>
    </source>
</evidence>
<dbReference type="Pfam" id="PF12895">
    <property type="entry name" value="ANAPC3"/>
    <property type="match status" value="1"/>
</dbReference>
<evidence type="ECO:0000313" key="5">
    <source>
        <dbReference type="EMBL" id="SAM08356.1"/>
    </source>
</evidence>
<dbReference type="SMART" id="SM00028">
    <property type="entry name" value="TPR"/>
    <property type="match status" value="5"/>
</dbReference>
<dbReference type="Gene3D" id="1.25.40.10">
    <property type="entry name" value="Tetratricopeptide repeat domain"/>
    <property type="match status" value="3"/>
</dbReference>
<dbReference type="PANTHER" id="PTHR12558">
    <property type="entry name" value="CELL DIVISION CYCLE 16,23,27"/>
    <property type="match status" value="1"/>
</dbReference>
<dbReference type="STRING" id="4829.A0A163K5C4"/>
<proteinExistence type="inferred from homology"/>
<dbReference type="OMA" id="WHSPQAW"/>
<dbReference type="OrthoDB" id="10248520at2759"/>
<sequence>MTTSTGLEGWVLMALICKDIDDFDYKNALVLSERLYAMDKDNQDFRLLYAKCLYLLGDYNGTFAVLKDNSNNSNISNNSNAVKSIPCRHLFARSCLELGNLADKTEKSSFYWRSGVQALDLALKDYAKETTHNWANDLTCVALRSHMPSQASIRNLMGELYIKLENIRGAAIHLWQCLAHNPFKLTAFTKICDISPDVSNLDNAISPNDIFKDFDLKTTHLDRFSGADLPPLPSTSISKPSLPRQSKHTALSSPVSTVRNISAASHFASNIASAFSSTPASPNDSSFAAPSVTQNYAPPRLEPYMPKLRSNHADITLEQLQALVQLSFQTHPEMPKWEDEPEKGDIENQKDKVLQAMTDDIEKQKVEEAMKNKHGLHKKPPTETANDLTVASGDSGDEYMDASVGPVDLFSFPPPRLLRDAATTTHQTKGSTPDLKHRLRNVKRSDGHLDEPSPSPKRRSTLLKSMDNNNSVQPGNATLIDSYFVPWISASSPATLSHKPSLGNTTTGTTTSALKSKASKEVIDQTIIDAMNKIIRILRIFGMGYFYQSSYYCRETALELQKLDQAQYDTAPVLCLLGQAYYDAGDHQMARVFYRRSFALAPWYCVGVPIYSTCLWYLEKEQELGLLAKVMKDNYSHRYEACIAAGNWTKCSNRGNESIRWFQKAVDLDPGRSYGHALLGYEEWEKDNCLGAKQHFSQCIITDKRSYFGWYGAATAYQGMHEFTQAKELMKEALRLHPRHPVLLGTMAEILFSLKAYDSAYMYIEESLATRNNISMEELKNKIKQKLDTQHEDGDDDDDVVAVGGLSL</sequence>
<keyword evidence="6" id="KW-1185">Reference proteome</keyword>